<dbReference type="PROSITE" id="PS50812">
    <property type="entry name" value="PWWP"/>
    <property type="match status" value="1"/>
</dbReference>
<gene>
    <name evidence="4" type="primary">LOC106817978</name>
</gene>
<name>A0ABM1F147_PRICU</name>
<feature type="compositionally biased region" description="Polar residues" evidence="1">
    <location>
        <begin position="737"/>
        <end position="747"/>
    </location>
</feature>
<dbReference type="RefSeq" id="XP_014678168.1">
    <property type="nucleotide sequence ID" value="XM_014822682.1"/>
</dbReference>
<feature type="domain" description="PWWP" evidence="2">
    <location>
        <begin position="870"/>
        <end position="943"/>
    </location>
</feature>
<feature type="compositionally biased region" description="Basic and acidic residues" evidence="1">
    <location>
        <begin position="517"/>
        <end position="526"/>
    </location>
</feature>
<dbReference type="Pfam" id="PF00855">
    <property type="entry name" value="PWWP"/>
    <property type="match status" value="1"/>
</dbReference>
<feature type="region of interest" description="Disordered" evidence="1">
    <location>
        <begin position="831"/>
        <end position="861"/>
    </location>
</feature>
<feature type="compositionally biased region" description="Polar residues" evidence="1">
    <location>
        <begin position="765"/>
        <end position="774"/>
    </location>
</feature>
<keyword evidence="3" id="KW-1185">Reference proteome</keyword>
<dbReference type="PANTHER" id="PTHR33289:SF2">
    <property type="entry name" value="ANCHORAGE SUBUNIT, PUTATIVE-RELATED"/>
    <property type="match status" value="1"/>
</dbReference>
<feature type="compositionally biased region" description="Low complexity" evidence="1">
    <location>
        <begin position="803"/>
        <end position="818"/>
    </location>
</feature>
<feature type="region of interest" description="Disordered" evidence="1">
    <location>
        <begin position="643"/>
        <end position="662"/>
    </location>
</feature>
<evidence type="ECO:0000259" key="2">
    <source>
        <dbReference type="PROSITE" id="PS50812"/>
    </source>
</evidence>
<organism evidence="3 4">
    <name type="scientific">Priapulus caudatus</name>
    <name type="common">Priapulid worm</name>
    <dbReference type="NCBI Taxonomy" id="37621"/>
    <lineage>
        <taxon>Eukaryota</taxon>
        <taxon>Metazoa</taxon>
        <taxon>Ecdysozoa</taxon>
        <taxon>Scalidophora</taxon>
        <taxon>Priapulida</taxon>
        <taxon>Priapulimorpha</taxon>
        <taxon>Priapulimorphida</taxon>
        <taxon>Priapulidae</taxon>
        <taxon>Priapulus</taxon>
    </lineage>
</organism>
<feature type="compositionally biased region" description="Basic residues" evidence="1">
    <location>
        <begin position="1"/>
        <end position="10"/>
    </location>
</feature>
<dbReference type="SUPFAM" id="SSF63748">
    <property type="entry name" value="Tudor/PWWP/MBT"/>
    <property type="match status" value="1"/>
</dbReference>
<feature type="compositionally biased region" description="Polar residues" evidence="1">
    <location>
        <begin position="548"/>
        <end position="569"/>
    </location>
</feature>
<protein>
    <submittedName>
        <fullName evidence="4">Uncharacterized protein LOC106817978</fullName>
    </submittedName>
</protein>
<dbReference type="Proteomes" id="UP000695022">
    <property type="component" value="Unplaced"/>
</dbReference>
<feature type="compositionally biased region" description="Gly residues" evidence="1">
    <location>
        <begin position="835"/>
        <end position="850"/>
    </location>
</feature>
<proteinExistence type="predicted"/>
<feature type="region of interest" description="Disordered" evidence="1">
    <location>
        <begin position="721"/>
        <end position="818"/>
    </location>
</feature>
<evidence type="ECO:0000313" key="3">
    <source>
        <dbReference type="Proteomes" id="UP000695022"/>
    </source>
</evidence>
<evidence type="ECO:0000256" key="1">
    <source>
        <dbReference type="SAM" id="MobiDB-lite"/>
    </source>
</evidence>
<dbReference type="GeneID" id="106817978"/>
<feature type="region of interest" description="Disordered" evidence="1">
    <location>
        <begin position="428"/>
        <end position="593"/>
    </location>
</feature>
<feature type="compositionally biased region" description="Basic and acidic residues" evidence="1">
    <location>
        <begin position="469"/>
        <end position="484"/>
    </location>
</feature>
<feature type="region of interest" description="Disordered" evidence="1">
    <location>
        <begin position="132"/>
        <end position="154"/>
    </location>
</feature>
<feature type="region of interest" description="Disordered" evidence="1">
    <location>
        <begin position="1"/>
        <end position="75"/>
    </location>
</feature>
<reference evidence="4" key="1">
    <citation type="submission" date="2025-08" db="UniProtKB">
        <authorList>
            <consortium name="RefSeq"/>
        </authorList>
    </citation>
    <scope>IDENTIFICATION</scope>
</reference>
<dbReference type="PANTHER" id="PTHR33289">
    <property type="entry name" value="ANCHORAGE SUBUNIT, PUTATIVE-RELATED"/>
    <property type="match status" value="1"/>
</dbReference>
<evidence type="ECO:0000313" key="4">
    <source>
        <dbReference type="RefSeq" id="XP_014678168.1"/>
    </source>
</evidence>
<dbReference type="CDD" id="cd05839">
    <property type="entry name" value="PWWP_BRPF"/>
    <property type="match status" value="1"/>
</dbReference>
<dbReference type="InterPro" id="IPR000313">
    <property type="entry name" value="PWWP_dom"/>
</dbReference>
<feature type="region of interest" description="Disordered" evidence="1">
    <location>
        <begin position="373"/>
        <end position="413"/>
    </location>
</feature>
<accession>A0ABM1F147</accession>
<dbReference type="Gene3D" id="2.30.30.140">
    <property type="match status" value="1"/>
</dbReference>
<dbReference type="SMART" id="SM00293">
    <property type="entry name" value="PWWP"/>
    <property type="match status" value="1"/>
</dbReference>
<feature type="compositionally biased region" description="Low complexity" evidence="1">
    <location>
        <begin position="676"/>
        <end position="686"/>
    </location>
</feature>
<feature type="region of interest" description="Disordered" evidence="1">
    <location>
        <begin position="676"/>
        <end position="700"/>
    </location>
</feature>
<sequence length="1001" mass="105147">MKRRMSRRLSRAGIETIPDTTLLPAGGAQAAEESVVSQLKQEEVKPGRPPPAAAAGCPHQEAAPGMPPAFGKRQRRGMSLADLDVCRQVALAAAADAVPVMTTRSRASDRHGNKDEQPICKRLRRTHNALKSPRNGWQKLGSGRRSATSSVARRQRRTIGHVGDTKHLAPVVATKHVAPAVVKKQVAPAVVTKQVAPAVVTKQVAPAVVTKHVAPAVVKKQVAPAVMTKQVAPAVVTKHVAPAVVTKQVAPAVVKKQVAPAVVTMQVAPAVVTMQVAPAVVTMQVAPAVLTKHVAPAVVKKQVAPAVVKKQVAPAVVTKHVAPAVVTKQVAPAVVTKQVAPAVATKQVTLAVATKQVAPAVAENEVAPAIASKQVAMAGKRRRRATGQGEPAEPRTRQRNPSLPAEMRNDEPGEAPVAEVTTPVMMQECHPSSVESSVSSRLEKESAQGEAEASGEKEDAESSGQHEPATTEKGKPAHPGRPEESSDYGVARVKDAPGVRTRRMSGRGADTSQQHSLDQDPPKRDLPASSPPEGAVSTDSTTTHKTEGGSSIVDNGCVNSTESIVTPDSSEPHVLPPPPLDGSTRQAPLEVSRRTAVLFSRKRAAVARRLLEMPLKKRVPRTRSRSGDDAATAGAPATLAVVVQDPPQPGGASMQSSPRHANSLRAVVTAVAAAVASPPGSPVGSPKMPTSPHTSQGAAAAGAVKVIAPARVKVTAMRVKEESTNVKGPSSPFALSEPSSTTRTHSSAVVAAEGAGERTRRRSMSGHTADTSAGNFPLLQKALGMNGFDSSRQKKDRRGRAVSVSESEGGVSSISSCSSCSDIDFQNSTFSGSECGSGDGGGGTGPGGTKNSGWQRVEDPGESNHLPFNSLDLVWAKCRGYPWYPALVIDPNVPKRSVCQNGEAIPAPPAYVLEMRQNYATPVFLVLFFDARRTWQWLPRDKIEHLGGDACLDRTKVYESKKPAERKAVKKAFDKAMQHRLLMTNSNSLPLDPTHPDAPGC</sequence>